<comment type="caution">
    <text evidence="1">The sequence shown here is derived from an EMBL/GenBank/DDBJ whole genome shotgun (WGS) entry which is preliminary data.</text>
</comment>
<accession>A0ABT1J7R2</accession>
<protein>
    <submittedName>
        <fullName evidence="1">Uncharacterized protein</fullName>
    </submittedName>
</protein>
<keyword evidence="2" id="KW-1185">Reference proteome</keyword>
<name>A0ABT1J7R2_9ACTN</name>
<reference evidence="1 2" key="1">
    <citation type="submission" date="2022-06" db="EMBL/GenBank/DDBJ databases">
        <title>Sequencing the genomes of 1000 actinobacteria strains.</title>
        <authorList>
            <person name="Klenk H.-P."/>
        </authorList>
    </citation>
    <scope>NUCLEOTIDE SEQUENCE [LARGE SCALE GENOMIC DNA]</scope>
    <source>
        <strain evidence="1 2">DSM 41656</strain>
    </source>
</reference>
<dbReference type="Proteomes" id="UP001206483">
    <property type="component" value="Unassembled WGS sequence"/>
</dbReference>
<sequence>MVVGPFDVVVVTPLAPRSLDRMRRGNMGLGDTKPL</sequence>
<evidence type="ECO:0000313" key="2">
    <source>
        <dbReference type="Proteomes" id="UP001206483"/>
    </source>
</evidence>
<evidence type="ECO:0000313" key="1">
    <source>
        <dbReference type="EMBL" id="MCP2313184.1"/>
    </source>
</evidence>
<proteinExistence type="predicted"/>
<dbReference type="EMBL" id="JAMZDX010000006">
    <property type="protein sequence ID" value="MCP2313184.1"/>
    <property type="molecule type" value="Genomic_DNA"/>
</dbReference>
<gene>
    <name evidence="1" type="ORF">FHR36_006365</name>
</gene>
<organism evidence="1 2">
    <name type="scientific">Kitasatospora paracochleata</name>
    <dbReference type="NCBI Taxonomy" id="58354"/>
    <lineage>
        <taxon>Bacteria</taxon>
        <taxon>Bacillati</taxon>
        <taxon>Actinomycetota</taxon>
        <taxon>Actinomycetes</taxon>
        <taxon>Kitasatosporales</taxon>
        <taxon>Streptomycetaceae</taxon>
        <taxon>Kitasatospora</taxon>
    </lineage>
</organism>